<protein>
    <submittedName>
        <fullName evidence="1">Uncharacterized protein</fullName>
    </submittedName>
</protein>
<accession>A0A067P593</accession>
<dbReference type="OrthoDB" id="3268640at2759"/>
<organism evidence="1 2">
    <name type="scientific">Jaapia argillacea MUCL 33604</name>
    <dbReference type="NCBI Taxonomy" id="933084"/>
    <lineage>
        <taxon>Eukaryota</taxon>
        <taxon>Fungi</taxon>
        <taxon>Dikarya</taxon>
        <taxon>Basidiomycota</taxon>
        <taxon>Agaricomycotina</taxon>
        <taxon>Agaricomycetes</taxon>
        <taxon>Agaricomycetidae</taxon>
        <taxon>Jaapiales</taxon>
        <taxon>Jaapiaceae</taxon>
        <taxon>Jaapia</taxon>
    </lineage>
</organism>
<dbReference type="HOGENOM" id="CLU_2996798_0_0_1"/>
<name>A0A067P593_9AGAM</name>
<dbReference type="Proteomes" id="UP000027265">
    <property type="component" value="Unassembled WGS sequence"/>
</dbReference>
<evidence type="ECO:0000313" key="2">
    <source>
        <dbReference type="Proteomes" id="UP000027265"/>
    </source>
</evidence>
<proteinExistence type="predicted"/>
<dbReference type="InParanoid" id="A0A067P593"/>
<keyword evidence="2" id="KW-1185">Reference proteome</keyword>
<sequence>MSQTVWTWESNCTVAEFRFREGNDVDPDEPRLIVEALVVRKMSIEEAFLDFGGFEVV</sequence>
<evidence type="ECO:0000313" key="1">
    <source>
        <dbReference type="EMBL" id="KDQ50078.1"/>
    </source>
</evidence>
<gene>
    <name evidence="1" type="ORF">JAAARDRAFT_200321</name>
</gene>
<reference evidence="2" key="1">
    <citation type="journal article" date="2014" name="Proc. Natl. Acad. Sci. U.S.A.">
        <title>Extensive sampling of basidiomycete genomes demonstrates inadequacy of the white-rot/brown-rot paradigm for wood decay fungi.</title>
        <authorList>
            <person name="Riley R."/>
            <person name="Salamov A.A."/>
            <person name="Brown D.W."/>
            <person name="Nagy L.G."/>
            <person name="Floudas D."/>
            <person name="Held B.W."/>
            <person name="Levasseur A."/>
            <person name="Lombard V."/>
            <person name="Morin E."/>
            <person name="Otillar R."/>
            <person name="Lindquist E.A."/>
            <person name="Sun H."/>
            <person name="LaButti K.M."/>
            <person name="Schmutz J."/>
            <person name="Jabbour D."/>
            <person name="Luo H."/>
            <person name="Baker S.E."/>
            <person name="Pisabarro A.G."/>
            <person name="Walton J.D."/>
            <person name="Blanchette R.A."/>
            <person name="Henrissat B."/>
            <person name="Martin F."/>
            <person name="Cullen D."/>
            <person name="Hibbett D.S."/>
            <person name="Grigoriev I.V."/>
        </authorList>
    </citation>
    <scope>NUCLEOTIDE SEQUENCE [LARGE SCALE GENOMIC DNA]</scope>
    <source>
        <strain evidence="2">MUCL 33604</strain>
    </source>
</reference>
<dbReference type="EMBL" id="KL197767">
    <property type="protein sequence ID" value="KDQ50078.1"/>
    <property type="molecule type" value="Genomic_DNA"/>
</dbReference>
<dbReference type="AlphaFoldDB" id="A0A067P593"/>